<organism evidence="2">
    <name type="scientific">Leptolyngbya sp. NK1-12</name>
    <dbReference type="NCBI Taxonomy" id="2547451"/>
    <lineage>
        <taxon>Bacteria</taxon>
        <taxon>Bacillati</taxon>
        <taxon>Cyanobacteriota</taxon>
        <taxon>Cyanophyceae</taxon>
        <taxon>Leptolyngbyales</taxon>
        <taxon>Leptolyngbyaceae</taxon>
        <taxon>Leptolyngbya group</taxon>
        <taxon>Leptolyngbya</taxon>
    </lineage>
</organism>
<sequence>MTNGNGSSESRLDRIERILESMALRQDFIFQQQEILARQLQETRAIVDSNARSIQAWEALIEQNRVEAEEERSRLQVAVLELIEANQQNRLDHELFRRRIEAIDPQSDSQD</sequence>
<dbReference type="RefSeq" id="WP_316429726.1">
    <property type="nucleotide sequence ID" value="NZ_CP053586.1"/>
</dbReference>
<proteinExistence type="predicted"/>
<name>A0AA96WFG9_9CYAN</name>
<reference evidence="2" key="1">
    <citation type="submission" date="2020-05" db="EMBL/GenBank/DDBJ databases">
        <authorList>
            <person name="Zhu T."/>
            <person name="Keshari N."/>
            <person name="Lu X."/>
        </authorList>
    </citation>
    <scope>NUCLEOTIDE SEQUENCE</scope>
    <source>
        <strain evidence="2">NK1-12</strain>
    </source>
</reference>
<gene>
    <name evidence="2" type="ORF">HJG54_15425</name>
</gene>
<protein>
    <submittedName>
        <fullName evidence="2">Uncharacterized protein</fullName>
    </submittedName>
</protein>
<feature type="coiled-coil region" evidence="1">
    <location>
        <begin position="54"/>
        <end position="88"/>
    </location>
</feature>
<accession>A0AA96WFG9</accession>
<evidence type="ECO:0000256" key="1">
    <source>
        <dbReference type="SAM" id="Coils"/>
    </source>
</evidence>
<keyword evidence="1" id="KW-0175">Coiled coil</keyword>
<evidence type="ECO:0000313" key="2">
    <source>
        <dbReference type="EMBL" id="WNZ24115.1"/>
    </source>
</evidence>
<dbReference type="EMBL" id="CP053586">
    <property type="protein sequence ID" value="WNZ24115.1"/>
    <property type="molecule type" value="Genomic_DNA"/>
</dbReference>
<dbReference type="AlphaFoldDB" id="A0AA96WFG9"/>